<proteinExistence type="predicted"/>
<organism evidence="1 2">
    <name type="scientific">Pandoraea pulmonicola</name>
    <dbReference type="NCBI Taxonomy" id="93221"/>
    <lineage>
        <taxon>Bacteria</taxon>
        <taxon>Pseudomonadati</taxon>
        <taxon>Pseudomonadota</taxon>
        <taxon>Betaproteobacteria</taxon>
        <taxon>Burkholderiales</taxon>
        <taxon>Burkholderiaceae</taxon>
        <taxon>Pandoraea</taxon>
    </lineage>
</organism>
<dbReference type="Proteomes" id="UP000254589">
    <property type="component" value="Unassembled WGS sequence"/>
</dbReference>
<dbReference type="Pfam" id="PF10933">
    <property type="entry name" value="DUF2827"/>
    <property type="match status" value="1"/>
</dbReference>
<reference evidence="1 2" key="1">
    <citation type="submission" date="2018-06" db="EMBL/GenBank/DDBJ databases">
        <authorList>
            <consortium name="Pathogen Informatics"/>
            <person name="Doyle S."/>
        </authorList>
    </citation>
    <scope>NUCLEOTIDE SEQUENCE [LARGE SCALE GENOMIC DNA]</scope>
    <source>
        <strain evidence="1 2">NCTC13159</strain>
    </source>
</reference>
<accession>A0AAJ4ZHP8</accession>
<comment type="caution">
    <text evidence="1">The sequence shown here is derived from an EMBL/GenBank/DDBJ whole genome shotgun (WGS) entry which is preliminary data.</text>
</comment>
<dbReference type="InterPro" id="IPR021234">
    <property type="entry name" value="DUF2827"/>
</dbReference>
<dbReference type="EMBL" id="UGSJ01000002">
    <property type="protein sequence ID" value="SUD95617.1"/>
    <property type="molecule type" value="Genomic_DNA"/>
</dbReference>
<gene>
    <name evidence="1" type="ORF">NCTC13159_05089</name>
</gene>
<evidence type="ECO:0000313" key="2">
    <source>
        <dbReference type="Proteomes" id="UP000254589"/>
    </source>
</evidence>
<sequence length="378" mass="43114">MRKVNVAISLSFSGQPGMGIWSNGGNQHCVFLYQLLRHSPVAGEVWLVHDDACSGAPSGYMMDGLEDVLRPVSSIIDRTDLFIEMNGVLAPAQAEQLRQRNARIVSYQFGNAYVMALENFAFNAHTDWALNPHRTRFDEIWTNAQHEHTCKSFFEVALRAPVHVVPHPWSPHFIERGLARRGVDARDWGYRNRARTKRIAVFEPNVNVVKSALIPVLAANEFHRRVPGVLEHLYLCCAEQMKDNFAFNRLVHGLEVVRDGKATATGRFPFFQFAANFTDIVLCHQWENGLNYLYYEALYGGYPLVHNSPFLREVGYYYEDFDIDAAAWAIEHAALTHDTRLDDYRRNAKVFLAKASVSSPLNVALYTERIRALFEHRA</sequence>
<name>A0AAJ4ZHP8_PANPU</name>
<dbReference type="AlphaFoldDB" id="A0AAJ4ZHP8"/>
<protein>
    <submittedName>
        <fullName evidence="1">Protein of uncharacterized function (DUF2827)</fullName>
    </submittedName>
</protein>
<evidence type="ECO:0000313" key="1">
    <source>
        <dbReference type="EMBL" id="SUD95617.1"/>
    </source>
</evidence>